<keyword evidence="10" id="KW-0012">Acyltransferase</keyword>
<proteinExistence type="inferred from homology"/>
<keyword evidence="13" id="KW-1185">Reference proteome</keyword>
<evidence type="ECO:0000313" key="13">
    <source>
        <dbReference type="Proteomes" id="UP001159405"/>
    </source>
</evidence>
<keyword evidence="6 11" id="KW-0256">Endoplasmic reticulum</keyword>
<keyword evidence="8" id="KW-0443">Lipid metabolism</keyword>
<dbReference type="PANTHER" id="PTHR12317:SF79">
    <property type="entry name" value="ACYLTRANSFERASE"/>
    <property type="match status" value="1"/>
</dbReference>
<keyword evidence="4 11" id="KW-0808">Transferase</keyword>
<dbReference type="EMBL" id="CALNXK010000002">
    <property type="protein sequence ID" value="CAH3034204.1"/>
    <property type="molecule type" value="Genomic_DNA"/>
</dbReference>
<comment type="similarity">
    <text evidence="2 11">Belongs to the diacylglycerol acyltransferase family.</text>
</comment>
<evidence type="ECO:0000256" key="1">
    <source>
        <dbReference type="ARBA" id="ARBA00004477"/>
    </source>
</evidence>
<evidence type="ECO:0000256" key="10">
    <source>
        <dbReference type="ARBA" id="ARBA00023315"/>
    </source>
</evidence>
<dbReference type="PANTHER" id="PTHR12317">
    <property type="entry name" value="DIACYLGLYCEROL O-ACYLTRANSFERASE"/>
    <property type="match status" value="1"/>
</dbReference>
<dbReference type="Proteomes" id="UP001159405">
    <property type="component" value="Unassembled WGS sequence"/>
</dbReference>
<evidence type="ECO:0000256" key="5">
    <source>
        <dbReference type="ARBA" id="ARBA00022692"/>
    </source>
</evidence>
<evidence type="ECO:0000256" key="8">
    <source>
        <dbReference type="ARBA" id="ARBA00023098"/>
    </source>
</evidence>
<keyword evidence="9 11" id="KW-0472">Membrane</keyword>
<evidence type="ECO:0000256" key="6">
    <source>
        <dbReference type="ARBA" id="ARBA00022824"/>
    </source>
</evidence>
<keyword evidence="3" id="KW-0444">Lipid biosynthesis</keyword>
<keyword evidence="7 11" id="KW-1133">Transmembrane helix</keyword>
<protein>
    <recommendedName>
        <fullName evidence="11">Acyltransferase</fullName>
        <ecNumber evidence="11">2.3.1.-</ecNumber>
    </recommendedName>
</protein>
<sequence>MKDYYPITLVKTSELDPQKNYIFGYHPHGFFTEGASIGFGTDACGFGEKFPGIIPHLAVHSGKNSFSSSLAFLVIVLSLYVTQRRERGSLSPSLRALLVIERVLVKAWLYRDMLMSLGIVDATLDSLKYVLAQMGAGHSIVLVVGGAAEVNNCRPDSYVLLFSRGKGFIKLALETGCDLVPVFAFGQNNLFPLVGGGYNSRFSRFQRWLYSKTHAGCVCCWGLSWCLPKRSAIFVVGKDSILMYFIAATNVLTSIFHTGIQRTRREAKRGSWGRKAVGSPIPVEKVENPTQETINKLHSRYIEDIKELYKKYVKAYHPTDKSELLIV</sequence>
<dbReference type="CDD" id="cd07987">
    <property type="entry name" value="LPLAT_MGAT-like"/>
    <property type="match status" value="1"/>
</dbReference>
<evidence type="ECO:0000256" key="9">
    <source>
        <dbReference type="ARBA" id="ARBA00023136"/>
    </source>
</evidence>
<keyword evidence="5 11" id="KW-0812">Transmembrane</keyword>
<accession>A0ABN8MW38</accession>
<dbReference type="Pfam" id="PF03982">
    <property type="entry name" value="DAGAT"/>
    <property type="match status" value="3"/>
</dbReference>
<comment type="caution">
    <text evidence="12">The sequence shown here is derived from an EMBL/GenBank/DDBJ whole genome shotgun (WGS) entry which is preliminary data.</text>
</comment>
<organism evidence="12 13">
    <name type="scientific">Porites lobata</name>
    <dbReference type="NCBI Taxonomy" id="104759"/>
    <lineage>
        <taxon>Eukaryota</taxon>
        <taxon>Metazoa</taxon>
        <taxon>Cnidaria</taxon>
        <taxon>Anthozoa</taxon>
        <taxon>Hexacorallia</taxon>
        <taxon>Scleractinia</taxon>
        <taxon>Fungiina</taxon>
        <taxon>Poritidae</taxon>
        <taxon>Porites</taxon>
    </lineage>
</organism>
<dbReference type="EC" id="2.3.1.-" evidence="11"/>
<evidence type="ECO:0000256" key="11">
    <source>
        <dbReference type="RuleBase" id="RU367023"/>
    </source>
</evidence>
<reference evidence="12 13" key="1">
    <citation type="submission" date="2022-05" db="EMBL/GenBank/DDBJ databases">
        <authorList>
            <consortium name="Genoscope - CEA"/>
            <person name="William W."/>
        </authorList>
    </citation>
    <scope>NUCLEOTIDE SEQUENCE [LARGE SCALE GENOMIC DNA]</scope>
</reference>
<comment type="caution">
    <text evidence="11">Lacks conserved residue(s) required for the propagation of feature annotation.</text>
</comment>
<evidence type="ECO:0000256" key="4">
    <source>
        <dbReference type="ARBA" id="ARBA00022679"/>
    </source>
</evidence>
<gene>
    <name evidence="12" type="ORF">PLOB_00016320</name>
</gene>
<name>A0ABN8MW38_9CNID</name>
<evidence type="ECO:0000313" key="12">
    <source>
        <dbReference type="EMBL" id="CAH3034204.1"/>
    </source>
</evidence>
<evidence type="ECO:0000256" key="3">
    <source>
        <dbReference type="ARBA" id="ARBA00022516"/>
    </source>
</evidence>
<evidence type="ECO:0000256" key="7">
    <source>
        <dbReference type="ARBA" id="ARBA00022989"/>
    </source>
</evidence>
<dbReference type="InterPro" id="IPR007130">
    <property type="entry name" value="DAGAT"/>
</dbReference>
<comment type="subcellular location">
    <subcellularLocation>
        <location evidence="1 11">Endoplasmic reticulum membrane</location>
        <topology evidence="1 11">Multi-pass membrane protein</topology>
    </subcellularLocation>
</comment>
<feature type="transmembrane region" description="Helical" evidence="11">
    <location>
        <begin position="241"/>
        <end position="260"/>
    </location>
</feature>
<evidence type="ECO:0000256" key="2">
    <source>
        <dbReference type="ARBA" id="ARBA00005420"/>
    </source>
</evidence>